<name>A0A5J6V8Z9_9MICO</name>
<evidence type="ECO:0000256" key="2">
    <source>
        <dbReference type="ARBA" id="ARBA00013139"/>
    </source>
</evidence>
<dbReference type="InterPro" id="IPR006221">
    <property type="entry name" value="TrpG/PapA_dom"/>
</dbReference>
<feature type="region of interest" description="Disordered" evidence="5">
    <location>
        <begin position="724"/>
        <end position="746"/>
    </location>
</feature>
<dbReference type="Pfam" id="PF00425">
    <property type="entry name" value="Chorismate_bind"/>
    <property type="match status" value="1"/>
</dbReference>
<comment type="similarity">
    <text evidence="1">In the C-terminal section; belongs to the anthranilate synthase component I family.</text>
</comment>
<dbReference type="PRINTS" id="PR00097">
    <property type="entry name" value="ANTSNTHASEII"/>
</dbReference>
<dbReference type="InterPro" id="IPR005801">
    <property type="entry name" value="ADC_synthase"/>
</dbReference>
<dbReference type="Gene3D" id="3.40.50.880">
    <property type="match status" value="1"/>
</dbReference>
<dbReference type="KEGG" id="serw:FY030_13605"/>
<dbReference type="SUPFAM" id="SSF56322">
    <property type="entry name" value="ADC synthase"/>
    <property type="match status" value="1"/>
</dbReference>
<evidence type="ECO:0000313" key="8">
    <source>
        <dbReference type="EMBL" id="QFG69601.1"/>
    </source>
</evidence>
<dbReference type="GO" id="GO:0008153">
    <property type="term" value="P:4-aminobenzoate biosynthetic process"/>
    <property type="evidence" value="ECO:0007669"/>
    <property type="project" value="TreeGrafter"/>
</dbReference>
<evidence type="ECO:0000256" key="1">
    <source>
        <dbReference type="ARBA" id="ARBA00005970"/>
    </source>
</evidence>
<dbReference type="SUPFAM" id="SSF52317">
    <property type="entry name" value="Class I glutamine amidotransferase-like"/>
    <property type="match status" value="1"/>
</dbReference>
<dbReference type="GO" id="GO:0005737">
    <property type="term" value="C:cytoplasm"/>
    <property type="evidence" value="ECO:0007669"/>
    <property type="project" value="TreeGrafter"/>
</dbReference>
<dbReference type="InterPro" id="IPR029062">
    <property type="entry name" value="Class_I_gatase-like"/>
</dbReference>
<dbReference type="InterPro" id="IPR005802">
    <property type="entry name" value="ADC_synth_comp_1"/>
</dbReference>
<keyword evidence="4" id="KW-0315">Glutamine amidotransferase</keyword>
<dbReference type="Gene3D" id="3.60.120.10">
    <property type="entry name" value="Anthranilate synthase"/>
    <property type="match status" value="1"/>
</dbReference>
<dbReference type="EC" id="2.6.1.85" evidence="2"/>
<dbReference type="Pfam" id="PF00117">
    <property type="entry name" value="GATase"/>
    <property type="match status" value="1"/>
</dbReference>
<dbReference type="InterPro" id="IPR019999">
    <property type="entry name" value="Anth_synth_I-like"/>
</dbReference>
<keyword evidence="3 8" id="KW-0808">Transferase</keyword>
<proteinExistence type="inferred from homology"/>
<dbReference type="InterPro" id="IPR015890">
    <property type="entry name" value="Chorismate_C"/>
</dbReference>
<accession>A0A5J6V8Z9</accession>
<dbReference type="NCBIfam" id="TIGR00553">
    <property type="entry name" value="pabB"/>
    <property type="match status" value="1"/>
</dbReference>
<dbReference type="OrthoDB" id="3518032at2"/>
<dbReference type="GO" id="GO:0000162">
    <property type="term" value="P:L-tryptophan biosynthetic process"/>
    <property type="evidence" value="ECO:0007669"/>
    <property type="project" value="TreeGrafter"/>
</dbReference>
<dbReference type="Proteomes" id="UP000326546">
    <property type="component" value="Chromosome"/>
</dbReference>
<dbReference type="NCBIfam" id="TIGR00566">
    <property type="entry name" value="trpG_papA"/>
    <property type="match status" value="1"/>
</dbReference>
<dbReference type="GO" id="GO:0046820">
    <property type="term" value="F:4-amino-4-deoxychorismate synthase activity"/>
    <property type="evidence" value="ECO:0007669"/>
    <property type="project" value="UniProtKB-EC"/>
</dbReference>
<feature type="region of interest" description="Disordered" evidence="5">
    <location>
        <begin position="400"/>
        <end position="434"/>
    </location>
</feature>
<evidence type="ECO:0000259" key="7">
    <source>
        <dbReference type="Pfam" id="PF00425"/>
    </source>
</evidence>
<dbReference type="EMBL" id="CP044427">
    <property type="protein sequence ID" value="QFG69601.1"/>
    <property type="molecule type" value="Genomic_DNA"/>
</dbReference>
<feature type="domain" description="Glutamine amidotransferase" evidence="6">
    <location>
        <begin position="6"/>
        <end position="189"/>
    </location>
</feature>
<dbReference type="GO" id="GO:0009396">
    <property type="term" value="P:folic acid-containing compound biosynthetic process"/>
    <property type="evidence" value="ECO:0007669"/>
    <property type="project" value="InterPro"/>
</dbReference>
<keyword evidence="9" id="KW-1185">Reference proteome</keyword>
<feature type="domain" description="Chorismate-utilising enzyme C-terminal" evidence="7">
    <location>
        <begin position="444"/>
        <end position="697"/>
    </location>
</feature>
<dbReference type="CDD" id="cd01743">
    <property type="entry name" value="GATase1_Anthranilate_Synthase"/>
    <property type="match status" value="1"/>
</dbReference>
<evidence type="ECO:0000256" key="5">
    <source>
        <dbReference type="SAM" id="MobiDB-lite"/>
    </source>
</evidence>
<dbReference type="PANTHER" id="PTHR11236">
    <property type="entry name" value="AMINOBENZOATE/ANTHRANILATE SYNTHASE"/>
    <property type="match status" value="1"/>
</dbReference>
<feature type="compositionally biased region" description="Low complexity" evidence="5">
    <location>
        <begin position="401"/>
        <end position="414"/>
    </location>
</feature>
<dbReference type="AlphaFoldDB" id="A0A5J6V8Z9"/>
<reference evidence="8 9" key="1">
    <citation type="submission" date="2019-09" db="EMBL/GenBank/DDBJ databases">
        <title>Serinicoccus pratensis sp. nov., isolated from meadow soil.</title>
        <authorList>
            <person name="Zhang W."/>
        </authorList>
    </citation>
    <scope>NUCLEOTIDE SEQUENCE [LARGE SCALE GENOMIC DNA]</scope>
    <source>
        <strain evidence="8 9">W204</strain>
    </source>
</reference>
<evidence type="ECO:0000256" key="3">
    <source>
        <dbReference type="ARBA" id="ARBA00022679"/>
    </source>
</evidence>
<keyword evidence="8" id="KW-0032">Aminotransferase</keyword>
<dbReference type="PRINTS" id="PR00096">
    <property type="entry name" value="GATASE"/>
</dbReference>
<evidence type="ECO:0000313" key="9">
    <source>
        <dbReference type="Proteomes" id="UP000326546"/>
    </source>
</evidence>
<dbReference type="InterPro" id="IPR017926">
    <property type="entry name" value="GATASE"/>
</dbReference>
<dbReference type="PANTHER" id="PTHR11236:SF18">
    <property type="entry name" value="AMINODEOXYCHORISMATE SYNTHASE"/>
    <property type="match status" value="1"/>
</dbReference>
<evidence type="ECO:0000256" key="4">
    <source>
        <dbReference type="ARBA" id="ARBA00022962"/>
    </source>
</evidence>
<dbReference type="PROSITE" id="PS51273">
    <property type="entry name" value="GATASE_TYPE_1"/>
    <property type="match status" value="1"/>
</dbReference>
<dbReference type="RefSeq" id="WP_158062044.1">
    <property type="nucleotide sequence ID" value="NZ_CP044427.1"/>
</dbReference>
<sequence length="746" mass="79172">MSGEVLLVDNVDSFTYNIADLLHRVLGRPPVVWRHDREVDEAELRAFAAIVVGPGPGRPQVSADMGLSELALRQRDVPVLGVCLGHQGLAHLAGERVGQMAVPRHGIVSAVEHEGTGIFAGVPSPLSVVRYHSLDVAEPLVSRLQATARATDDGSVMGLADPDRPVWSVQFHPESVLSDHGETIVANFLRLAGVRPPHRPVAGAGEAADTGPVAVGDALAAPAPWPEGVAATVGVCRWPGPVDVWALQEELLSGAATSAWLDASDGSGWSVLVDSRGPLSYELEHRVGEGPPLLDRMDQLLGRWHLDEAERERVARLGLPFTWRPGLVGWWGYELKAETGGSAAHRSPWPDAWLIFADRGVVVDHATGAVYAVWLETPDVAAAQREWAEGVGQVVASARPGAAHADGSRAAHAGPDPRPLQAASSCPEGGEGRPWQAVRREGEAAYLELVREAQEQIARGETYEVCLTTAYTVRGSGVGEAELYRAIREVSPVPHGAWLRAPGVSVLSGSPERFVSVRDGVVEARPIKGTRPRGATHEEDARLVEDLHSAQKDRAENLMIVDLLRNDLHRVCRSGSVEVPQIFAVETYATVHQLVSTVRGRLADGMGPTDVLRACFPGGSMTGAPKVRTMEILDALEGAARGIYSGAIGWVGLDGTMDTSIVIRTATWADGEVAFGVGGAVTALSDPGEEYAETVTKAQSVLRALDLALTDRALDDQTVAERMPMGSGLAPAAEGSVSRAGPGRPR</sequence>
<organism evidence="8 9">
    <name type="scientific">Ornithinimicrobium pratense</name>
    <dbReference type="NCBI Taxonomy" id="2593973"/>
    <lineage>
        <taxon>Bacteria</taxon>
        <taxon>Bacillati</taxon>
        <taxon>Actinomycetota</taxon>
        <taxon>Actinomycetes</taxon>
        <taxon>Micrococcales</taxon>
        <taxon>Ornithinimicrobiaceae</taxon>
        <taxon>Ornithinimicrobium</taxon>
    </lineage>
</organism>
<protein>
    <recommendedName>
        <fullName evidence="2">aminodeoxychorismate synthase</fullName>
        <ecNumber evidence="2">2.6.1.85</ecNumber>
    </recommendedName>
</protein>
<gene>
    <name evidence="8" type="primary">pabB</name>
    <name evidence="8" type="ORF">FY030_13605</name>
</gene>
<evidence type="ECO:0000259" key="6">
    <source>
        <dbReference type="Pfam" id="PF00117"/>
    </source>
</evidence>